<dbReference type="Proteomes" id="UP000717995">
    <property type="component" value="Unassembled WGS sequence"/>
</dbReference>
<dbReference type="InterPro" id="IPR011059">
    <property type="entry name" value="Metal-dep_hydrolase_composite"/>
</dbReference>
<sequence>MFRCLPLCAALLAPLAQAAEPAASLVLHNARIYTVNSAQPWAQALAISEEGEILAVGSDAQVEEHADADTEFVDLDGRLVLPGFQDSHAHVLDASSEAQGGCQLEADGSLEQWLEAIGECAEAARGEWLLGSGFSLHTLLDSGASPRALLDEIAADLPIAIMEETSHSYWLNSKALQLAGIKALEGNPEGGVILRDEQGRPTGIVLDNAGDLVMDKALPPSKALQAVYYQAVLYGQEQLARNGITSVADARVFWRRGHLEAWQRAAREDRLKARTTLGLWAYPQLDDDEQLADLKALYAPGAADSLLHISQIKLYVDGIVHNTTARLRQPYQHSLAGVDPRGLYYFTPERLQRYARELTAAGFDLHIHTIGDQAVRDALDAVAQATPGRHRLTHVELVDQADLPRFRQLDVIADFQPSRYFTPSFLKDNRPLIGPRAEQMLPMRALYDSGARVTLSSDWDVNPLSPLGIMQNALSLGVRGLPNLEAAIRAYTLGAAYTLRQEQDTGSLEVGKQADLLVLDRDIFRLPASQIGQAKVLWTLLGGEQVYRSKDF</sequence>
<dbReference type="PANTHER" id="PTHR22642:SF2">
    <property type="entry name" value="PROTEIN LONG AFTER FAR-RED 3"/>
    <property type="match status" value="1"/>
</dbReference>
<keyword evidence="4" id="KW-1185">Reference proteome</keyword>
<dbReference type="Pfam" id="PF07969">
    <property type="entry name" value="Amidohydro_3"/>
    <property type="match status" value="1"/>
</dbReference>
<dbReference type="InterPro" id="IPR032466">
    <property type="entry name" value="Metal_Hydrolase"/>
</dbReference>
<feature type="signal peptide" evidence="1">
    <location>
        <begin position="1"/>
        <end position="18"/>
    </location>
</feature>
<dbReference type="Gene3D" id="2.30.40.10">
    <property type="entry name" value="Urease, subunit C, domain 1"/>
    <property type="match status" value="1"/>
</dbReference>
<feature type="chain" id="PRO_5047525956" evidence="1">
    <location>
        <begin position="19"/>
        <end position="552"/>
    </location>
</feature>
<evidence type="ECO:0000259" key="2">
    <source>
        <dbReference type="Pfam" id="PF07969"/>
    </source>
</evidence>
<proteinExistence type="predicted"/>
<dbReference type="InterPro" id="IPR013108">
    <property type="entry name" value="Amidohydro_3"/>
</dbReference>
<gene>
    <name evidence="3" type="ORF">JQX08_07615</name>
</gene>
<accession>A0ABS2IFH5</accession>
<organism evidence="3 4">
    <name type="scientific">Zestomonas insulae</name>
    <dbReference type="NCBI Taxonomy" id="2809017"/>
    <lineage>
        <taxon>Bacteria</taxon>
        <taxon>Pseudomonadati</taxon>
        <taxon>Pseudomonadota</taxon>
        <taxon>Gammaproteobacteria</taxon>
        <taxon>Pseudomonadales</taxon>
        <taxon>Pseudomonadaceae</taxon>
        <taxon>Zestomonas</taxon>
    </lineage>
</organism>
<dbReference type="CDD" id="cd01300">
    <property type="entry name" value="YtcJ_like"/>
    <property type="match status" value="1"/>
</dbReference>
<dbReference type="SUPFAM" id="SSF51338">
    <property type="entry name" value="Composite domain of metallo-dependent hydrolases"/>
    <property type="match status" value="1"/>
</dbReference>
<comment type="caution">
    <text evidence="3">The sequence shown here is derived from an EMBL/GenBank/DDBJ whole genome shotgun (WGS) entry which is preliminary data.</text>
</comment>
<reference evidence="3 4" key="1">
    <citation type="submission" date="2021-02" db="EMBL/GenBank/DDBJ databases">
        <authorList>
            <person name="Lee D.-H."/>
        </authorList>
    </citation>
    <scope>NUCLEOTIDE SEQUENCE [LARGE SCALE GENOMIC DNA]</scope>
    <source>
        <strain evidence="3 4">UL073</strain>
    </source>
</reference>
<protein>
    <submittedName>
        <fullName evidence="3">Amidohydrolase</fullName>
    </submittedName>
</protein>
<feature type="domain" description="Amidohydrolase 3" evidence="2">
    <location>
        <begin position="71"/>
        <end position="547"/>
    </location>
</feature>
<dbReference type="EMBL" id="JAFEUP010000002">
    <property type="protein sequence ID" value="MBM7060573.1"/>
    <property type="molecule type" value="Genomic_DNA"/>
</dbReference>
<evidence type="ECO:0000313" key="3">
    <source>
        <dbReference type="EMBL" id="MBM7060573.1"/>
    </source>
</evidence>
<evidence type="ECO:0000256" key="1">
    <source>
        <dbReference type="SAM" id="SignalP"/>
    </source>
</evidence>
<dbReference type="Gene3D" id="3.20.20.140">
    <property type="entry name" value="Metal-dependent hydrolases"/>
    <property type="match status" value="1"/>
</dbReference>
<dbReference type="RefSeq" id="WP_204915690.1">
    <property type="nucleotide sequence ID" value="NZ_JAFEUP010000002.1"/>
</dbReference>
<dbReference type="Gene3D" id="3.10.310.70">
    <property type="match status" value="1"/>
</dbReference>
<name>A0ABS2IFH5_9GAMM</name>
<dbReference type="PANTHER" id="PTHR22642">
    <property type="entry name" value="IMIDAZOLONEPROPIONASE"/>
    <property type="match status" value="1"/>
</dbReference>
<keyword evidence="1" id="KW-0732">Signal</keyword>
<evidence type="ECO:0000313" key="4">
    <source>
        <dbReference type="Proteomes" id="UP000717995"/>
    </source>
</evidence>
<dbReference type="InterPro" id="IPR033932">
    <property type="entry name" value="YtcJ-like"/>
</dbReference>
<dbReference type="SUPFAM" id="SSF51556">
    <property type="entry name" value="Metallo-dependent hydrolases"/>
    <property type="match status" value="1"/>
</dbReference>